<feature type="region of interest" description="Disordered" evidence="2">
    <location>
        <begin position="29"/>
        <end position="63"/>
    </location>
</feature>
<protein>
    <submittedName>
        <fullName evidence="4">Spc7 kinetochore protein-domain-containing protein</fullName>
    </submittedName>
</protein>
<feature type="region of interest" description="Disordered" evidence="2">
    <location>
        <begin position="215"/>
        <end position="313"/>
    </location>
</feature>
<feature type="compositionally biased region" description="Polar residues" evidence="2">
    <location>
        <begin position="301"/>
        <end position="311"/>
    </location>
</feature>
<feature type="compositionally biased region" description="Basic and acidic residues" evidence="2">
    <location>
        <begin position="87"/>
        <end position="104"/>
    </location>
</feature>
<reference evidence="4" key="1">
    <citation type="journal article" date="2022" name="IScience">
        <title>Evolution of zygomycete secretomes and the origins of terrestrial fungal ecologies.</title>
        <authorList>
            <person name="Chang Y."/>
            <person name="Wang Y."/>
            <person name="Mondo S."/>
            <person name="Ahrendt S."/>
            <person name="Andreopoulos W."/>
            <person name="Barry K."/>
            <person name="Beard J."/>
            <person name="Benny G.L."/>
            <person name="Blankenship S."/>
            <person name="Bonito G."/>
            <person name="Cuomo C."/>
            <person name="Desiro A."/>
            <person name="Gervers K.A."/>
            <person name="Hundley H."/>
            <person name="Kuo A."/>
            <person name="LaButti K."/>
            <person name="Lang B.F."/>
            <person name="Lipzen A."/>
            <person name="O'Donnell K."/>
            <person name="Pangilinan J."/>
            <person name="Reynolds N."/>
            <person name="Sandor L."/>
            <person name="Smith M.E."/>
            <person name="Tsang A."/>
            <person name="Grigoriev I.V."/>
            <person name="Stajich J.E."/>
            <person name="Spatafora J.W."/>
        </authorList>
    </citation>
    <scope>NUCLEOTIDE SEQUENCE</scope>
    <source>
        <strain evidence="4">RSA 2281</strain>
    </source>
</reference>
<keyword evidence="5" id="KW-1185">Reference proteome</keyword>
<evidence type="ECO:0000256" key="1">
    <source>
        <dbReference type="SAM" id="Coils"/>
    </source>
</evidence>
<evidence type="ECO:0000313" key="5">
    <source>
        <dbReference type="Proteomes" id="UP001209540"/>
    </source>
</evidence>
<accession>A0AAD5K5P8</accession>
<reference evidence="4" key="2">
    <citation type="submission" date="2023-02" db="EMBL/GenBank/DDBJ databases">
        <authorList>
            <consortium name="DOE Joint Genome Institute"/>
            <person name="Mondo S.J."/>
            <person name="Chang Y."/>
            <person name="Wang Y."/>
            <person name="Ahrendt S."/>
            <person name="Andreopoulos W."/>
            <person name="Barry K."/>
            <person name="Beard J."/>
            <person name="Benny G.L."/>
            <person name="Blankenship S."/>
            <person name="Bonito G."/>
            <person name="Cuomo C."/>
            <person name="Desiro A."/>
            <person name="Gervers K.A."/>
            <person name="Hundley H."/>
            <person name="Kuo A."/>
            <person name="LaButti K."/>
            <person name="Lang B.F."/>
            <person name="Lipzen A."/>
            <person name="O'Donnell K."/>
            <person name="Pangilinan J."/>
            <person name="Reynolds N."/>
            <person name="Sandor L."/>
            <person name="Smith M.W."/>
            <person name="Tsang A."/>
            <person name="Grigoriev I.V."/>
            <person name="Stajich J.E."/>
            <person name="Spatafora J.W."/>
        </authorList>
    </citation>
    <scope>NUCLEOTIDE SEQUENCE</scope>
    <source>
        <strain evidence="4">RSA 2281</strain>
    </source>
</reference>
<dbReference type="GO" id="GO:1990758">
    <property type="term" value="P:mitotic sister chromatid biorientation"/>
    <property type="evidence" value="ECO:0007669"/>
    <property type="project" value="TreeGrafter"/>
</dbReference>
<keyword evidence="1" id="KW-0175">Coiled coil</keyword>
<feature type="region of interest" description="Disordered" evidence="2">
    <location>
        <begin position="87"/>
        <end position="198"/>
    </location>
</feature>
<dbReference type="GO" id="GO:0007094">
    <property type="term" value="P:mitotic spindle assembly checkpoint signaling"/>
    <property type="evidence" value="ECO:0007669"/>
    <property type="project" value="TreeGrafter"/>
</dbReference>
<proteinExistence type="predicted"/>
<dbReference type="PANTHER" id="PTHR28260:SF1">
    <property type="entry name" value="SPINDLE POLE BODY COMPONENT SPC105"/>
    <property type="match status" value="1"/>
</dbReference>
<evidence type="ECO:0000259" key="3">
    <source>
        <dbReference type="SMART" id="SM00787"/>
    </source>
</evidence>
<comment type="caution">
    <text evidence="4">The sequence shown here is derived from an EMBL/GenBank/DDBJ whole genome shotgun (WGS) entry which is preliminary data.</text>
</comment>
<feature type="compositionally biased region" description="Polar residues" evidence="2">
    <location>
        <begin position="271"/>
        <end position="291"/>
    </location>
</feature>
<sequence>MSVPNSPGRVTDPFENGRWTVDNSESRFNSRLAARSPARSILKSGSRTPNPYTSPIPSRPERRQLRLARHVSFSPFDRVRFFGVHEATSESGRDRFRSVEHRPDSAVFDADPVASPQISDHPFLSRLTGSPSDQRKRRPDLFGSPPVHDANSPKRRFTERMQIAESQLFDNNDDDDDDDDDENEEPTSFNKYMAGRRPPTAADLFDELDDKELSISAQPSPSRALHSHSSNTSLEKKSKTPTAQDENAAPPQQEHRRTSTSSRILSLKSPVVSQSPNTQESVEMEITQHSQNKSEQRKQSNHTFQGVFSDNNRTEYDAASEAESDMEMTQDGLRHANVLNERTPTQQQPLQSRLFPNSPRPSIVTSEAASDMDVTYESNARKEMLRRLRTNIARNVYSPVNRNRTSFAIPEADSDMEVTQEFSRDNNTITQTRKILNTSRNTTPVRTSSFTPGVIHESIANLFEKSPISQGISNIIDETPGNLDLYSTLLRPHEKSSIRRHSNAQSAIASELGSDYDDRLLSMHGDGANNILDEELSQLYDSSNEIDLPSPKPYNTSLSEFLVFANISFGSDLPINERRRTSGFDTSEGPVQISEQAVAAAATIPELELYKTYCEELKEFITADEEAIARIDNEASGNNPSLFNDYINGDMKTQNDLNVKLKNIKEYAGFKALHTLLEWKQTKNDSLISDLEIHVQKIDEEERYYDGLNQQIQTSTSDMHKHLDELKQKLTNARKMLDERCQIKYADESKEDEIKDQRASLDNYRADVSALAEKENILMNAISTLNKRREELEAVTGRLEKEQGLNAHPERFLQRAREKLEKSQKYSGLRILVQSDDIIDLVVLDDISIKIIGPNQSPRHPDNVLVNIVEEHKHYYGNFSKLVHGLRAMVQNMQDINQIVETVTIRWNQAREVHRELTKANIRYYMEINPLEDQDGVECILVPSNYEHRTKMTIILDLKLQDIVNFPAINLDNVNVTLNRAPKEVSQEDATQVVRELFRKNGFVDLRKTLQTILESIRSKPTFPITPLIRM</sequence>
<dbReference type="AlphaFoldDB" id="A0AAD5K5P8"/>
<organism evidence="4 5">
    <name type="scientific">Phascolomyces articulosus</name>
    <dbReference type="NCBI Taxonomy" id="60185"/>
    <lineage>
        <taxon>Eukaryota</taxon>
        <taxon>Fungi</taxon>
        <taxon>Fungi incertae sedis</taxon>
        <taxon>Mucoromycota</taxon>
        <taxon>Mucoromycotina</taxon>
        <taxon>Mucoromycetes</taxon>
        <taxon>Mucorales</taxon>
        <taxon>Lichtheimiaceae</taxon>
        <taxon>Phascolomyces</taxon>
    </lineage>
</organism>
<feature type="domain" description="Spc7 kinetochore protein" evidence="3">
    <location>
        <begin position="545"/>
        <end position="852"/>
    </location>
</feature>
<feature type="region of interest" description="Disordered" evidence="2">
    <location>
        <begin position="344"/>
        <end position="363"/>
    </location>
</feature>
<feature type="compositionally biased region" description="Polar residues" evidence="2">
    <location>
        <begin position="344"/>
        <end position="355"/>
    </location>
</feature>
<dbReference type="InterPro" id="IPR033338">
    <property type="entry name" value="Spc105/Spc7"/>
</dbReference>
<evidence type="ECO:0000256" key="2">
    <source>
        <dbReference type="SAM" id="MobiDB-lite"/>
    </source>
</evidence>
<dbReference type="InterPro" id="IPR013253">
    <property type="entry name" value="Spc7_domain"/>
</dbReference>
<dbReference type="GO" id="GO:0000776">
    <property type="term" value="C:kinetochore"/>
    <property type="evidence" value="ECO:0007669"/>
    <property type="project" value="TreeGrafter"/>
</dbReference>
<dbReference type="EMBL" id="JAIXMP010000021">
    <property type="protein sequence ID" value="KAI9256533.1"/>
    <property type="molecule type" value="Genomic_DNA"/>
</dbReference>
<feature type="compositionally biased region" description="Polar residues" evidence="2">
    <location>
        <begin position="215"/>
        <end position="233"/>
    </location>
</feature>
<name>A0AAD5K5P8_9FUNG</name>
<dbReference type="PANTHER" id="PTHR28260">
    <property type="entry name" value="SPINDLE POLE BODY COMPONENT SPC105"/>
    <property type="match status" value="1"/>
</dbReference>
<dbReference type="Pfam" id="PF08317">
    <property type="entry name" value="Spc7"/>
    <property type="match status" value="1"/>
</dbReference>
<dbReference type="GO" id="GO:0034501">
    <property type="term" value="P:protein localization to kinetochore"/>
    <property type="evidence" value="ECO:0007669"/>
    <property type="project" value="TreeGrafter"/>
</dbReference>
<gene>
    <name evidence="4" type="ORF">BDA99DRAFT_606705</name>
</gene>
<dbReference type="SMART" id="SM00787">
    <property type="entry name" value="Spc7"/>
    <property type="match status" value="1"/>
</dbReference>
<feature type="compositionally biased region" description="Acidic residues" evidence="2">
    <location>
        <begin position="171"/>
        <end position="185"/>
    </location>
</feature>
<dbReference type="Proteomes" id="UP001209540">
    <property type="component" value="Unassembled WGS sequence"/>
</dbReference>
<evidence type="ECO:0000313" key="4">
    <source>
        <dbReference type="EMBL" id="KAI9256533.1"/>
    </source>
</evidence>
<feature type="coiled-coil region" evidence="1">
    <location>
        <begin position="754"/>
        <end position="802"/>
    </location>
</feature>